<keyword evidence="7 11" id="KW-0274">FAD</keyword>
<dbReference type="InterPro" id="IPR016167">
    <property type="entry name" value="FAD-bd_PCMH_sub1"/>
</dbReference>
<dbReference type="SUPFAM" id="SSF56176">
    <property type="entry name" value="FAD-binding/transporter-associated domain-like"/>
    <property type="match status" value="1"/>
</dbReference>
<organism evidence="13 14">
    <name type="scientific">Smittium culicis</name>
    <dbReference type="NCBI Taxonomy" id="133412"/>
    <lineage>
        <taxon>Eukaryota</taxon>
        <taxon>Fungi</taxon>
        <taxon>Fungi incertae sedis</taxon>
        <taxon>Zoopagomycota</taxon>
        <taxon>Kickxellomycotina</taxon>
        <taxon>Harpellomycetes</taxon>
        <taxon>Harpellales</taxon>
        <taxon>Legeriomycetaceae</taxon>
        <taxon>Smittium</taxon>
    </lineage>
</organism>
<dbReference type="AlphaFoldDB" id="A0A1R1YKY7"/>
<evidence type="ECO:0000256" key="6">
    <source>
        <dbReference type="ARBA" id="ARBA00022630"/>
    </source>
</evidence>
<dbReference type="OrthoDB" id="610608at2759"/>
<evidence type="ECO:0000256" key="7">
    <source>
        <dbReference type="ARBA" id="ARBA00022827"/>
    </source>
</evidence>
<name>A0A1R1YKY7_9FUNG</name>
<dbReference type="Gene3D" id="3.30.70.2520">
    <property type="match status" value="1"/>
</dbReference>
<evidence type="ECO:0000256" key="10">
    <source>
        <dbReference type="ARBA" id="ARBA00033418"/>
    </source>
</evidence>
<evidence type="ECO:0000256" key="8">
    <source>
        <dbReference type="ARBA" id="ARBA00023002"/>
    </source>
</evidence>
<dbReference type="Pfam" id="PF04030">
    <property type="entry name" value="ALO"/>
    <property type="match status" value="1"/>
</dbReference>
<evidence type="ECO:0000256" key="11">
    <source>
        <dbReference type="RuleBase" id="RU367158"/>
    </source>
</evidence>
<comment type="subcellular location">
    <subcellularLocation>
        <location evidence="2">Membrane</location>
    </subcellularLocation>
    <subcellularLocation>
        <location evidence="11">Mitochondrion membrane</location>
    </subcellularLocation>
</comment>
<evidence type="ECO:0000256" key="1">
    <source>
        <dbReference type="ARBA" id="ARBA00001974"/>
    </source>
</evidence>
<dbReference type="InterPro" id="IPR030654">
    <property type="entry name" value="Sugar_lactone_oxidase"/>
</dbReference>
<evidence type="ECO:0000259" key="12">
    <source>
        <dbReference type="PROSITE" id="PS51387"/>
    </source>
</evidence>
<comment type="cofactor">
    <cofactor evidence="1 11">
        <name>FAD</name>
        <dbReference type="ChEBI" id="CHEBI:57692"/>
    </cofactor>
</comment>
<proteinExistence type="inferred from homology"/>
<gene>
    <name evidence="13" type="ORF">AYI69_g3177</name>
</gene>
<dbReference type="Proteomes" id="UP000187429">
    <property type="component" value="Unassembled WGS sequence"/>
</dbReference>
<sequence length="481" mass="55467">MLHQKKLDLSEDEYQLVLSTLVDGSDRQFVFENWSKTFSCAPNLYLSPSNEAQLIQIINIARKNGSSVKAVGSGLSPSDISCTEGIMINMKKFNRVLKADVENSTITVESGLTINELHSILKFWGMAFSSIGSVSDQTIAGVISTAAHGTGLNFGCFSSMVLDLVLIDGLGRRHYCSRLENKDLFDAARCSLGALGIITELTIQCEPSFNLHATQVPEKLDSVLTNLPEILNSAEHVRFWWFPHTDDTVLWKANRTKKQIQPLKESLFTDKLYGFHYYQLQLYFARFFPNRIPSITKEHYKARFNKNIEWVDESYKVFNFDCLFPQYVNEWAIPIENTATALLLLRKWINEQYDQKTGARVHFPIEVRFVEEDDVWLSPCYKRAVCYIGVIMYRPFHLPVPYKKYWKVYEDIMRSLDGRPHWAKAHQMYYSDFMQSFPRFGDFNEIRKKCDPSGLFVNDYIRRHILPPSESLSAAKSVSRL</sequence>
<evidence type="ECO:0000256" key="5">
    <source>
        <dbReference type="ARBA" id="ARBA00013136"/>
    </source>
</evidence>
<dbReference type="InterPro" id="IPR010031">
    <property type="entry name" value="FAD_lactone_oxidase-like"/>
</dbReference>
<dbReference type="PANTHER" id="PTHR43762">
    <property type="entry name" value="L-GULONOLACTONE OXIDASE"/>
    <property type="match status" value="1"/>
</dbReference>
<dbReference type="EC" id="1.1.3.37" evidence="5 11"/>
<feature type="domain" description="FAD-binding PCMH-type" evidence="12">
    <location>
        <begin position="38"/>
        <end position="208"/>
    </location>
</feature>
<dbReference type="PROSITE" id="PS51387">
    <property type="entry name" value="FAD_PCMH"/>
    <property type="match status" value="1"/>
</dbReference>
<keyword evidence="6 11" id="KW-0285">Flavoprotein</keyword>
<comment type="catalytic activity">
    <reaction evidence="11">
        <text>D-arabinono-1,4-lactone + O2 = dehydro-D-arabinono-1,4-lactone + H2O2 + H(+)</text>
        <dbReference type="Rhea" id="RHEA:23756"/>
        <dbReference type="ChEBI" id="CHEBI:15378"/>
        <dbReference type="ChEBI" id="CHEBI:15379"/>
        <dbReference type="ChEBI" id="CHEBI:16240"/>
        <dbReference type="ChEBI" id="CHEBI:16292"/>
        <dbReference type="ChEBI" id="CHEBI:58277"/>
        <dbReference type="EC" id="1.1.3.37"/>
    </reaction>
</comment>
<comment type="pathway">
    <text evidence="3 11">Cofactor biosynthesis; D-erythroascorbate biosynthesis; dehydro-D-arabinono-1,4-lactone from D-arabinose: step 2/2.</text>
</comment>
<evidence type="ECO:0000256" key="4">
    <source>
        <dbReference type="ARBA" id="ARBA00005466"/>
    </source>
</evidence>
<dbReference type="InterPro" id="IPR036318">
    <property type="entry name" value="FAD-bd_PCMH-like_sf"/>
</dbReference>
<dbReference type="PANTHER" id="PTHR43762:SF1">
    <property type="entry name" value="D-ARABINONO-1,4-LACTONE OXIDASE"/>
    <property type="match status" value="1"/>
</dbReference>
<evidence type="ECO:0000313" key="14">
    <source>
        <dbReference type="Proteomes" id="UP000187429"/>
    </source>
</evidence>
<dbReference type="GO" id="GO:0031966">
    <property type="term" value="C:mitochondrial membrane"/>
    <property type="evidence" value="ECO:0007669"/>
    <property type="project" value="UniProtKB-SubCell"/>
</dbReference>
<dbReference type="Pfam" id="PF01565">
    <property type="entry name" value="FAD_binding_4"/>
    <property type="match status" value="1"/>
</dbReference>
<accession>A0A1R1YKY7</accession>
<dbReference type="UniPathway" id="UPA00771">
    <property type="reaction ID" value="UER00766"/>
</dbReference>
<dbReference type="InterPro" id="IPR016169">
    <property type="entry name" value="FAD-bd_PCMH_sub2"/>
</dbReference>
<dbReference type="InterPro" id="IPR007173">
    <property type="entry name" value="ALO_C"/>
</dbReference>
<comment type="similarity">
    <text evidence="4 11">Belongs to the oxygen-dependent FAD-linked oxidoreductase family.</text>
</comment>
<reference evidence="14" key="1">
    <citation type="submission" date="2017-01" db="EMBL/GenBank/DDBJ databases">
        <authorList>
            <person name="Wang Y."/>
            <person name="White M."/>
            <person name="Kvist S."/>
            <person name="Moncalvo J.-M."/>
        </authorList>
    </citation>
    <scope>NUCLEOTIDE SEQUENCE [LARGE SCALE GENOMIC DNA]</scope>
    <source>
        <strain evidence="14">ID-206-W2</strain>
    </source>
</reference>
<evidence type="ECO:0000313" key="13">
    <source>
        <dbReference type="EMBL" id="OMJ27386.1"/>
    </source>
</evidence>
<dbReference type="InterPro" id="IPR016171">
    <property type="entry name" value="Vanillyl_alc_oxidase_C-sub2"/>
</dbReference>
<dbReference type="InterPro" id="IPR006094">
    <property type="entry name" value="Oxid_FAD_bind_N"/>
</dbReference>
<evidence type="ECO:0000256" key="2">
    <source>
        <dbReference type="ARBA" id="ARBA00004370"/>
    </source>
</evidence>
<evidence type="ECO:0000256" key="3">
    <source>
        <dbReference type="ARBA" id="ARBA00005083"/>
    </source>
</evidence>
<dbReference type="Gene3D" id="3.30.43.10">
    <property type="entry name" value="Uridine Diphospho-n-acetylenolpyruvylglucosamine Reductase, domain 2"/>
    <property type="match status" value="1"/>
</dbReference>
<dbReference type="NCBIfam" id="TIGR01678">
    <property type="entry name" value="FAD_lactone_ox"/>
    <property type="match status" value="1"/>
</dbReference>
<keyword evidence="14" id="KW-1185">Reference proteome</keyword>
<dbReference type="PIRSF" id="PIRSF000136">
    <property type="entry name" value="LGO_GLO"/>
    <property type="match status" value="1"/>
</dbReference>
<dbReference type="Gene3D" id="3.30.465.10">
    <property type="match status" value="1"/>
</dbReference>
<keyword evidence="8 11" id="KW-0560">Oxidoreductase</keyword>
<keyword evidence="11" id="KW-0496">Mitochondrion</keyword>
<keyword evidence="9" id="KW-0472">Membrane</keyword>
<protein>
    <recommendedName>
        <fullName evidence="5 11">D-arabinono-1,4-lactone oxidase</fullName>
        <shortName evidence="11">ALO</shortName>
        <ecNumber evidence="5 11">1.1.3.37</ecNumber>
    </recommendedName>
    <alternativeName>
        <fullName evidence="10 11">L-galactono-gamma-lactone oxidase</fullName>
    </alternativeName>
</protein>
<evidence type="ECO:0000256" key="9">
    <source>
        <dbReference type="ARBA" id="ARBA00023136"/>
    </source>
</evidence>
<dbReference type="EMBL" id="LSSM01001042">
    <property type="protein sequence ID" value="OMJ27386.1"/>
    <property type="molecule type" value="Genomic_DNA"/>
</dbReference>
<comment type="caution">
    <text evidence="13">The sequence shown here is derived from an EMBL/GenBank/DDBJ whole genome shotgun (WGS) entry which is preliminary data.</text>
</comment>
<dbReference type="InterPro" id="IPR016166">
    <property type="entry name" value="FAD-bd_PCMH"/>
</dbReference>
<dbReference type="GO" id="GO:0003885">
    <property type="term" value="F:D-arabinono-1,4-lactone oxidase activity"/>
    <property type="evidence" value="ECO:0007669"/>
    <property type="project" value="UniProtKB-UniRule"/>
</dbReference>
<dbReference type="Gene3D" id="1.10.45.10">
    <property type="entry name" value="Vanillyl-alcohol Oxidase, Chain A, domain 4"/>
    <property type="match status" value="1"/>
</dbReference>
<dbReference type="GO" id="GO:0071949">
    <property type="term" value="F:FAD binding"/>
    <property type="evidence" value="ECO:0007669"/>
    <property type="project" value="UniProtKB-UniRule"/>
</dbReference>